<dbReference type="SUPFAM" id="SSF49329">
    <property type="entry name" value="Cu,Zn superoxide dismutase-like"/>
    <property type="match status" value="1"/>
</dbReference>
<dbReference type="Proteomes" id="UP000616143">
    <property type="component" value="Unassembled WGS sequence"/>
</dbReference>
<evidence type="ECO:0000256" key="2">
    <source>
        <dbReference type="ARBA" id="ARBA00023008"/>
    </source>
</evidence>
<dbReference type="Pfam" id="PF00127">
    <property type="entry name" value="Copper-bind"/>
    <property type="match status" value="2"/>
</dbReference>
<gene>
    <name evidence="6" type="ORF">GCM10007116_18340</name>
    <name evidence="5" type="ORF">HS1genome_1589</name>
</gene>
<evidence type="ECO:0000256" key="3">
    <source>
        <dbReference type="SAM" id="Phobius"/>
    </source>
</evidence>
<dbReference type="Gene3D" id="2.60.40.420">
    <property type="entry name" value="Cupredoxins - blue copper proteins"/>
    <property type="match status" value="2"/>
</dbReference>
<dbReference type="PANTHER" id="PTHR36507:SF1">
    <property type="entry name" value="BLL1555 PROTEIN"/>
    <property type="match status" value="1"/>
</dbReference>
<reference evidence="6" key="1">
    <citation type="journal article" date="2014" name="Int. J. Syst. Evol. Microbiol.">
        <title>Complete genome sequence of Corynebacterium casei LMG S-19264T (=DSM 44701T), isolated from a smear-ripened cheese.</title>
        <authorList>
            <consortium name="US DOE Joint Genome Institute (JGI-PGF)"/>
            <person name="Walter F."/>
            <person name="Albersmeier A."/>
            <person name="Kalinowski J."/>
            <person name="Ruckert C."/>
        </authorList>
    </citation>
    <scope>NUCLEOTIDE SEQUENCE</scope>
    <source>
        <strain evidence="6">JCM 31740</strain>
    </source>
</reference>
<dbReference type="InterPro" id="IPR036423">
    <property type="entry name" value="SOD-like_Cu/Zn_dom_sf"/>
</dbReference>
<evidence type="ECO:0000313" key="7">
    <source>
        <dbReference type="Proteomes" id="UP000276741"/>
    </source>
</evidence>
<dbReference type="GO" id="GO:0005507">
    <property type="term" value="F:copper ion binding"/>
    <property type="evidence" value="ECO:0007669"/>
    <property type="project" value="InterPro"/>
</dbReference>
<dbReference type="GO" id="GO:0009055">
    <property type="term" value="F:electron transfer activity"/>
    <property type="evidence" value="ECO:0007669"/>
    <property type="project" value="InterPro"/>
</dbReference>
<dbReference type="SUPFAM" id="SSF49503">
    <property type="entry name" value="Cupredoxins"/>
    <property type="match status" value="2"/>
</dbReference>
<dbReference type="AlphaFoldDB" id="A0A348B4U8"/>
<keyword evidence="2" id="KW-0186">Copper</keyword>
<dbReference type="InterPro" id="IPR008972">
    <property type="entry name" value="Cupredoxin"/>
</dbReference>
<accession>A0A348B4U8</accession>
<sequence length="489" mass="51151">MSVMTMGFFPEIITIDAGDSITFINNSSEVHTVTFLSGNPPINPFSPLADVKIGGNVYNGTTVVSSGMLLPGQSYTLTFTNPGVYIYQCIYHAGMVGIVVVNPAGTPYPMTQAQYNQVAYQEVTQSLSNGESIFQQVNIPATPGPNGTTVWHVNAGLTTPAVASVQLTPASGSDVTGTAQLAIVSPGEMSVEVDLSGLTPGKTYQVQIFTGASEAGGRLTYTLNPVVGGSNGTGTSITTVKVEPLDPYIPGSYGIPAASWYVNVSSGDTAVSLGDVIAPAASAMRFLPSTLTIHVGDTVTWTVNAPDEVHTVTFVPQGMEIPEFGTPVSLIPAGGPVFNGSGYYNSGPLLPGQSYSLTFTVPGVYTYVCLLHDNMGMYGTIVVLPNGPVNSQQLAQLSTMLNQLSGLSGRVYNNSAQISQVDARLSSVYGTLSQMNATMNGLQNSTASQGTLMQVVNARVSGLQSTLIVLVILVIISLLLNVVLITRRR</sequence>
<name>A0A348B4U8_9CREN</name>
<dbReference type="EMBL" id="BMQS01000019">
    <property type="protein sequence ID" value="GGU01451.1"/>
    <property type="molecule type" value="Genomic_DNA"/>
</dbReference>
<keyword evidence="3" id="KW-1133">Transmembrane helix</keyword>
<reference evidence="5" key="3">
    <citation type="journal article" date="2019" name="BMC Res. Notes">
        <title>Complete genome sequence of the Sulfodiicoccus acidiphilus strain HS-1T, the first crenarchaeon that lacks polB3, isolated from an acidic hot spring in Ohwaku-dani, Hakone, Japan.</title>
        <authorList>
            <person name="Sakai H.D."/>
            <person name="Kurosawa N."/>
        </authorList>
    </citation>
    <scope>NUCLEOTIDE SEQUENCE</scope>
    <source>
        <strain evidence="5">HS-1</strain>
    </source>
</reference>
<feature type="transmembrane region" description="Helical" evidence="3">
    <location>
        <begin position="467"/>
        <end position="486"/>
    </location>
</feature>
<dbReference type="InterPro" id="IPR000923">
    <property type="entry name" value="BlueCu_1"/>
</dbReference>
<evidence type="ECO:0000313" key="6">
    <source>
        <dbReference type="EMBL" id="GGU01451.1"/>
    </source>
</evidence>
<reference evidence="6" key="4">
    <citation type="submission" date="2020-09" db="EMBL/GenBank/DDBJ databases">
        <authorList>
            <person name="Sun Q."/>
            <person name="Ohkuma M."/>
        </authorList>
    </citation>
    <scope>NUCLEOTIDE SEQUENCE</scope>
    <source>
        <strain evidence="6">JCM 31740</strain>
    </source>
</reference>
<dbReference type="PANTHER" id="PTHR36507">
    <property type="entry name" value="BLL1555 PROTEIN"/>
    <property type="match status" value="1"/>
</dbReference>
<evidence type="ECO:0000256" key="1">
    <source>
        <dbReference type="ARBA" id="ARBA00022723"/>
    </source>
</evidence>
<feature type="domain" description="Blue (type 1) copper" evidence="4">
    <location>
        <begin position="282"/>
        <end position="383"/>
    </location>
</feature>
<keyword evidence="3" id="KW-0812">Transmembrane</keyword>
<keyword evidence="7" id="KW-1185">Reference proteome</keyword>
<dbReference type="EMBL" id="AP018553">
    <property type="protein sequence ID" value="BBD73200.1"/>
    <property type="molecule type" value="Genomic_DNA"/>
</dbReference>
<dbReference type="Proteomes" id="UP000276741">
    <property type="component" value="Chromosome"/>
</dbReference>
<keyword evidence="1" id="KW-0479">Metal-binding</keyword>
<organism evidence="5 7">
    <name type="scientific">Sulfodiicoccus acidiphilus</name>
    <dbReference type="NCBI Taxonomy" id="1670455"/>
    <lineage>
        <taxon>Archaea</taxon>
        <taxon>Thermoproteota</taxon>
        <taxon>Thermoprotei</taxon>
        <taxon>Sulfolobales</taxon>
        <taxon>Sulfolobaceae</taxon>
        <taxon>Sulfodiicoccus</taxon>
    </lineage>
</organism>
<protein>
    <recommendedName>
        <fullName evidence="4">Blue (type 1) copper domain-containing protein</fullName>
    </recommendedName>
</protein>
<feature type="domain" description="Blue (type 1) copper" evidence="4">
    <location>
        <begin position="5"/>
        <end position="102"/>
    </location>
</feature>
<proteinExistence type="predicted"/>
<dbReference type="GO" id="GO:0006801">
    <property type="term" value="P:superoxide metabolic process"/>
    <property type="evidence" value="ECO:0007669"/>
    <property type="project" value="InterPro"/>
</dbReference>
<evidence type="ECO:0000259" key="4">
    <source>
        <dbReference type="Pfam" id="PF00127"/>
    </source>
</evidence>
<dbReference type="KEGG" id="sacd:HS1genome_1589"/>
<dbReference type="InterPro" id="IPR052721">
    <property type="entry name" value="ET_Amicyanin"/>
</dbReference>
<reference evidence="7" key="2">
    <citation type="submission" date="2018-04" db="EMBL/GenBank/DDBJ databases">
        <title>Complete genome sequence of Sulfodiicoccus acidiphilus strain HS-1.</title>
        <authorList>
            <person name="Sakai H.D."/>
            <person name="Kurosawa N."/>
        </authorList>
    </citation>
    <scope>NUCLEOTIDE SEQUENCE [LARGE SCALE GENOMIC DNA]</scope>
    <source>
        <strain evidence="7">HS-1</strain>
    </source>
</reference>
<keyword evidence="3" id="KW-0472">Membrane</keyword>
<evidence type="ECO:0000313" key="5">
    <source>
        <dbReference type="EMBL" id="BBD73200.1"/>
    </source>
</evidence>